<feature type="region of interest" description="Disordered" evidence="2">
    <location>
        <begin position="245"/>
        <end position="284"/>
    </location>
</feature>
<accession>A0A2P2KMV6</accession>
<dbReference type="PANTHER" id="PTHR34210:SF1">
    <property type="entry name" value="OS03G0274700 PROTEIN"/>
    <property type="match status" value="1"/>
</dbReference>
<evidence type="ECO:0000256" key="1">
    <source>
        <dbReference type="SAM" id="Coils"/>
    </source>
</evidence>
<evidence type="ECO:0000313" key="3">
    <source>
        <dbReference type="EMBL" id="MBX07032.1"/>
    </source>
</evidence>
<feature type="region of interest" description="Disordered" evidence="2">
    <location>
        <begin position="100"/>
        <end position="119"/>
    </location>
</feature>
<dbReference type="AlphaFoldDB" id="A0A2P2KMV6"/>
<dbReference type="PANTHER" id="PTHR34210">
    <property type="entry name" value="OS01G0252900 PROTEIN"/>
    <property type="match status" value="1"/>
</dbReference>
<dbReference type="EMBL" id="GGEC01026548">
    <property type="protein sequence ID" value="MBX07032.1"/>
    <property type="molecule type" value="Transcribed_RNA"/>
</dbReference>
<dbReference type="EMBL" id="GGEC01026545">
    <property type="protein sequence ID" value="MBX07029.1"/>
    <property type="molecule type" value="Transcribed_RNA"/>
</dbReference>
<proteinExistence type="predicted"/>
<keyword evidence="1" id="KW-0175">Coiled coil</keyword>
<sequence length="284" mass="32718">MRRQGQYADSPANAYIGTQMQHISGQTVEHRSDTFQERLEAFTPERDHPYMTSKPEGQWRWERDESRVSNPMASQIYNEGSVMSQGVDVTRNYFLGSRLEPNPVLDKRGSNDHTPQPCEEDMHTNFGNRVLSHSFESLEQKFHDDILKLSTEQNDAEDAENARHREKINAINEQYQEQLAALRARHASRRAEFLHKESHARQIKYQKMTMDHQSNSGRIPGDHHGYSGVAASVGVNEARQNYNTGHFESPREHSQFLTGARNRGFESRGPYPGARMYDSGSRYY</sequence>
<evidence type="ECO:0000256" key="2">
    <source>
        <dbReference type="SAM" id="MobiDB-lite"/>
    </source>
</evidence>
<name>A0A2P2KMV6_RHIMU</name>
<reference evidence="3" key="1">
    <citation type="submission" date="2018-02" db="EMBL/GenBank/DDBJ databases">
        <title>Rhizophora mucronata_Transcriptome.</title>
        <authorList>
            <person name="Meera S.P."/>
            <person name="Sreeshan A."/>
            <person name="Augustine A."/>
        </authorList>
    </citation>
    <scope>NUCLEOTIDE SEQUENCE</scope>
    <source>
        <tissue evidence="3">Leaf</tissue>
    </source>
</reference>
<protein>
    <submittedName>
        <fullName evidence="3">Uncharacterized protein MANES_11G103700</fullName>
    </submittedName>
</protein>
<organism evidence="3">
    <name type="scientific">Rhizophora mucronata</name>
    <name type="common">Asiatic mangrove</name>
    <dbReference type="NCBI Taxonomy" id="61149"/>
    <lineage>
        <taxon>Eukaryota</taxon>
        <taxon>Viridiplantae</taxon>
        <taxon>Streptophyta</taxon>
        <taxon>Embryophyta</taxon>
        <taxon>Tracheophyta</taxon>
        <taxon>Spermatophyta</taxon>
        <taxon>Magnoliopsida</taxon>
        <taxon>eudicotyledons</taxon>
        <taxon>Gunneridae</taxon>
        <taxon>Pentapetalae</taxon>
        <taxon>rosids</taxon>
        <taxon>fabids</taxon>
        <taxon>Malpighiales</taxon>
        <taxon>Rhizophoraceae</taxon>
        <taxon>Rhizophora</taxon>
    </lineage>
</organism>
<feature type="coiled-coil region" evidence="1">
    <location>
        <begin position="149"/>
        <end position="192"/>
    </location>
</feature>
<dbReference type="EMBL" id="GGEC01026546">
    <property type="protein sequence ID" value="MBX07030.1"/>
    <property type="molecule type" value="Transcribed_RNA"/>
</dbReference>